<evidence type="ECO:0000313" key="2">
    <source>
        <dbReference type="EMBL" id="KAA5548371.1"/>
    </source>
</evidence>
<proteinExistence type="predicted"/>
<feature type="domain" description="Beta-lactamase-related" evidence="1">
    <location>
        <begin position="45"/>
        <end position="297"/>
    </location>
</feature>
<protein>
    <submittedName>
        <fullName evidence="2">Serine hydrolase</fullName>
    </submittedName>
</protein>
<gene>
    <name evidence="2" type="ORF">F0145_06495</name>
</gene>
<dbReference type="RefSeq" id="WP_150087502.1">
    <property type="nucleotide sequence ID" value="NZ_VWSF01000003.1"/>
</dbReference>
<dbReference type="PANTHER" id="PTHR46825">
    <property type="entry name" value="D-ALANYL-D-ALANINE-CARBOXYPEPTIDASE/ENDOPEPTIDASE AMPH"/>
    <property type="match status" value="1"/>
</dbReference>
<dbReference type="EMBL" id="VWSF01000003">
    <property type="protein sequence ID" value="KAA5548371.1"/>
    <property type="molecule type" value="Genomic_DNA"/>
</dbReference>
<dbReference type="AlphaFoldDB" id="A0A5M6DLF6"/>
<name>A0A5M6DLF6_9BACT</name>
<accession>A0A5M6DLF6</accession>
<dbReference type="SUPFAM" id="SSF56601">
    <property type="entry name" value="beta-lactamase/transpeptidase-like"/>
    <property type="match status" value="1"/>
</dbReference>
<dbReference type="InterPro" id="IPR012338">
    <property type="entry name" value="Beta-lactam/transpept-like"/>
</dbReference>
<dbReference type="InterPro" id="IPR001466">
    <property type="entry name" value="Beta-lactam-related"/>
</dbReference>
<dbReference type="Gene3D" id="3.40.710.10">
    <property type="entry name" value="DD-peptidase/beta-lactamase superfamily"/>
    <property type="match status" value="2"/>
</dbReference>
<dbReference type="InterPro" id="IPR050491">
    <property type="entry name" value="AmpC-like"/>
</dbReference>
<comment type="caution">
    <text evidence="2">The sequence shown here is derived from an EMBL/GenBank/DDBJ whole genome shotgun (WGS) entry which is preliminary data.</text>
</comment>
<evidence type="ECO:0000313" key="3">
    <source>
        <dbReference type="Proteomes" id="UP000323426"/>
    </source>
</evidence>
<sequence length="297" mass="33598">MNQLRFILILFLLPFFNIYGQSHSCKKPVLANNNVWTQARLAAFEKEIENLRVRNHIPGISVGIVKDKQLAWQKGFGYADVEQKIVPDEHTVYQIASVTKTFGFILLMQQVEKGKVSLDDPIAKYNINLGARWGSDERIKVKHLLTHTAMVNSLNAFKPGYTFRHNRDWYNRLGLVIEKAAGQSFGEILLQNIIRPLGLQNTVPSTDDSVNFKLTGYQLDSFITIVAKPYDWQKKQLVPVQYTYGFGPAAGLMSSVADLAVYANGLDAQQFLQPQTWEKVFTPFVTPKGKEIQYGLG</sequence>
<dbReference type="PANTHER" id="PTHR46825:SF9">
    <property type="entry name" value="BETA-LACTAMASE-RELATED DOMAIN-CONTAINING PROTEIN"/>
    <property type="match status" value="1"/>
</dbReference>
<keyword evidence="2" id="KW-0378">Hydrolase</keyword>
<dbReference type="Proteomes" id="UP000323426">
    <property type="component" value="Unassembled WGS sequence"/>
</dbReference>
<organism evidence="2 3">
    <name type="scientific">Adhaeribacter rhizoryzae</name>
    <dbReference type="NCBI Taxonomy" id="2607907"/>
    <lineage>
        <taxon>Bacteria</taxon>
        <taxon>Pseudomonadati</taxon>
        <taxon>Bacteroidota</taxon>
        <taxon>Cytophagia</taxon>
        <taxon>Cytophagales</taxon>
        <taxon>Hymenobacteraceae</taxon>
        <taxon>Adhaeribacter</taxon>
    </lineage>
</organism>
<evidence type="ECO:0000259" key="1">
    <source>
        <dbReference type="Pfam" id="PF00144"/>
    </source>
</evidence>
<dbReference type="GO" id="GO:0016787">
    <property type="term" value="F:hydrolase activity"/>
    <property type="evidence" value="ECO:0007669"/>
    <property type="project" value="UniProtKB-KW"/>
</dbReference>
<keyword evidence="3" id="KW-1185">Reference proteome</keyword>
<dbReference type="Pfam" id="PF00144">
    <property type="entry name" value="Beta-lactamase"/>
    <property type="match status" value="1"/>
</dbReference>
<reference evidence="2 3" key="1">
    <citation type="submission" date="2019-09" db="EMBL/GenBank/DDBJ databases">
        <title>Genome sequence and assembly of Adhaeribacter sp.</title>
        <authorList>
            <person name="Chhetri G."/>
        </authorList>
    </citation>
    <scope>NUCLEOTIDE SEQUENCE [LARGE SCALE GENOMIC DNA]</scope>
    <source>
        <strain evidence="2 3">DK36</strain>
    </source>
</reference>